<dbReference type="EC" id="2.8.4.3" evidence="10 14"/>
<evidence type="ECO:0000256" key="14">
    <source>
        <dbReference type="HAMAP-Rule" id="MF_01864"/>
    </source>
</evidence>
<dbReference type="PROSITE" id="PS51449">
    <property type="entry name" value="MTTASE_N"/>
    <property type="match status" value="1"/>
</dbReference>
<evidence type="ECO:0000259" key="15">
    <source>
        <dbReference type="PROSITE" id="PS50926"/>
    </source>
</evidence>
<keyword evidence="4 14" id="KW-0808">Transferase</keyword>
<dbReference type="InterPro" id="IPR020612">
    <property type="entry name" value="Methylthiotransferase_CS"/>
</dbReference>
<dbReference type="Gene3D" id="3.80.30.20">
    <property type="entry name" value="tm_1862 like domain"/>
    <property type="match status" value="1"/>
</dbReference>
<dbReference type="Proteomes" id="UP000242222">
    <property type="component" value="Unassembled WGS sequence"/>
</dbReference>
<dbReference type="HAMAP" id="MF_01864">
    <property type="entry name" value="tRNA_metthiotr_MiaB"/>
    <property type="match status" value="1"/>
</dbReference>
<dbReference type="PROSITE" id="PS51918">
    <property type="entry name" value="RADICAL_SAM"/>
    <property type="match status" value="1"/>
</dbReference>
<dbReference type="PROSITE" id="PS01278">
    <property type="entry name" value="MTTASE_RADICAL"/>
    <property type="match status" value="1"/>
</dbReference>
<evidence type="ECO:0000256" key="9">
    <source>
        <dbReference type="ARBA" id="ARBA00023014"/>
    </source>
</evidence>
<dbReference type="GO" id="GO:0051539">
    <property type="term" value="F:4 iron, 4 sulfur cluster binding"/>
    <property type="evidence" value="ECO:0007669"/>
    <property type="project" value="UniProtKB-UniRule"/>
</dbReference>
<dbReference type="CDD" id="cd01335">
    <property type="entry name" value="Radical_SAM"/>
    <property type="match status" value="1"/>
</dbReference>
<evidence type="ECO:0000256" key="5">
    <source>
        <dbReference type="ARBA" id="ARBA00022691"/>
    </source>
</evidence>
<keyword evidence="9 14" id="KW-0411">Iron-sulfur</keyword>
<keyword evidence="2 14" id="KW-0004">4Fe-4S</keyword>
<dbReference type="InterPro" id="IPR005839">
    <property type="entry name" value="Methylthiotransferase"/>
</dbReference>
<keyword evidence="3 14" id="KW-0963">Cytoplasm</keyword>
<evidence type="ECO:0000256" key="4">
    <source>
        <dbReference type="ARBA" id="ARBA00022679"/>
    </source>
</evidence>
<reference evidence="19" key="1">
    <citation type="submission" date="2016-10" db="EMBL/GenBank/DDBJ databases">
        <authorList>
            <person name="Varghese N."/>
            <person name="Submissions S."/>
        </authorList>
    </citation>
    <scope>NUCLEOTIDE SEQUENCE [LARGE SCALE GENOMIC DNA]</scope>
    <source>
        <strain evidence="19">N6PO6</strain>
    </source>
</reference>
<keyword evidence="8 14" id="KW-0408">Iron</keyword>
<dbReference type="Pfam" id="PF01938">
    <property type="entry name" value="TRAM"/>
    <property type="match status" value="1"/>
</dbReference>
<dbReference type="GO" id="GO:0046872">
    <property type="term" value="F:metal ion binding"/>
    <property type="evidence" value="ECO:0007669"/>
    <property type="project" value="UniProtKB-KW"/>
</dbReference>
<feature type="binding site" evidence="14">
    <location>
        <position position="164"/>
    </location>
    <ligand>
        <name>[4Fe-4S] cluster</name>
        <dbReference type="ChEBI" id="CHEBI:49883"/>
        <label>2</label>
        <note>4Fe-4S-S-AdoMet</note>
    </ligand>
</feature>
<accession>A0A1I5B386</accession>
<dbReference type="GO" id="GO:0035597">
    <property type="term" value="F:tRNA-2-methylthio-N(6)-dimethylallyladenosine(37) synthase activity"/>
    <property type="evidence" value="ECO:0007669"/>
    <property type="project" value="UniProtKB-EC"/>
</dbReference>
<dbReference type="FunFam" id="3.80.30.20:FF:000001">
    <property type="entry name" value="tRNA-2-methylthio-N(6)-dimethylallyladenosine synthase 2"/>
    <property type="match status" value="1"/>
</dbReference>
<dbReference type="STRING" id="1367852.SAMN05216516_11438"/>
<feature type="binding site" evidence="14">
    <location>
        <position position="157"/>
    </location>
    <ligand>
        <name>[4Fe-4S] cluster</name>
        <dbReference type="ChEBI" id="CHEBI:49883"/>
        <label>2</label>
        <note>4Fe-4S-S-AdoMet</note>
    </ligand>
</feature>
<organism evidence="18 19">
    <name type="scientific">Izhakiella capsodis</name>
    <dbReference type="NCBI Taxonomy" id="1367852"/>
    <lineage>
        <taxon>Bacteria</taxon>
        <taxon>Pseudomonadati</taxon>
        <taxon>Pseudomonadota</taxon>
        <taxon>Gammaproteobacteria</taxon>
        <taxon>Enterobacterales</taxon>
        <taxon>Erwiniaceae</taxon>
        <taxon>Izhakiella</taxon>
    </lineage>
</organism>
<feature type="binding site" evidence="14">
    <location>
        <position position="12"/>
    </location>
    <ligand>
        <name>[4Fe-4S] cluster</name>
        <dbReference type="ChEBI" id="CHEBI:49883"/>
        <label>1</label>
    </ligand>
</feature>
<comment type="catalytic activity">
    <reaction evidence="11">
        <text>N(6)-dimethylallyladenosine(37) in tRNA + (sulfur carrier)-SH + AH2 + S-adenosyl-L-methionine = 2-thio-N(6)-dimethylallyladenosine(37) in tRNA + (sulfur carrier)-H + 5'-deoxyadenosine + L-methionine + A + H(+)</text>
        <dbReference type="Rhea" id="RHEA:36339"/>
        <dbReference type="Rhea" id="RHEA-COMP:10375"/>
        <dbReference type="Rhea" id="RHEA-COMP:10377"/>
        <dbReference type="Rhea" id="RHEA-COMP:14737"/>
        <dbReference type="Rhea" id="RHEA-COMP:14739"/>
        <dbReference type="ChEBI" id="CHEBI:13193"/>
        <dbReference type="ChEBI" id="CHEBI:15378"/>
        <dbReference type="ChEBI" id="CHEBI:17319"/>
        <dbReference type="ChEBI" id="CHEBI:17499"/>
        <dbReference type="ChEBI" id="CHEBI:29917"/>
        <dbReference type="ChEBI" id="CHEBI:57844"/>
        <dbReference type="ChEBI" id="CHEBI:59789"/>
        <dbReference type="ChEBI" id="CHEBI:64428"/>
        <dbReference type="ChEBI" id="CHEBI:74415"/>
        <dbReference type="ChEBI" id="CHEBI:74416"/>
    </reaction>
    <physiologicalReaction direction="left-to-right" evidence="11">
        <dbReference type="Rhea" id="RHEA:36340"/>
    </physiologicalReaction>
</comment>
<dbReference type="SFLD" id="SFLDF00273">
    <property type="entry name" value="(dimethylallyl)adenosine_tRNA"/>
    <property type="match status" value="1"/>
</dbReference>
<dbReference type="EMBL" id="FOVC01000014">
    <property type="protein sequence ID" value="SFN69142.1"/>
    <property type="molecule type" value="Genomic_DNA"/>
</dbReference>
<evidence type="ECO:0000256" key="2">
    <source>
        <dbReference type="ARBA" id="ARBA00022485"/>
    </source>
</evidence>
<dbReference type="SUPFAM" id="SSF102114">
    <property type="entry name" value="Radical SAM enzymes"/>
    <property type="match status" value="1"/>
</dbReference>
<feature type="binding site" evidence="14">
    <location>
        <position position="49"/>
    </location>
    <ligand>
        <name>[4Fe-4S] cluster</name>
        <dbReference type="ChEBI" id="CHEBI:49883"/>
        <label>1</label>
    </ligand>
</feature>
<dbReference type="Pfam" id="PF04055">
    <property type="entry name" value="Radical_SAM"/>
    <property type="match status" value="1"/>
</dbReference>
<evidence type="ECO:0000259" key="17">
    <source>
        <dbReference type="PROSITE" id="PS51918"/>
    </source>
</evidence>
<name>A0A1I5B386_9GAMM</name>
<dbReference type="InterPro" id="IPR013848">
    <property type="entry name" value="Methylthiotransferase_N"/>
</dbReference>
<dbReference type="SFLD" id="SFLDG01082">
    <property type="entry name" value="B12-binding_domain_containing"/>
    <property type="match status" value="1"/>
</dbReference>
<dbReference type="SFLD" id="SFLDG01061">
    <property type="entry name" value="methylthiotransferase"/>
    <property type="match status" value="1"/>
</dbReference>
<feature type="binding site" evidence="14">
    <location>
        <position position="83"/>
    </location>
    <ligand>
        <name>[4Fe-4S] cluster</name>
        <dbReference type="ChEBI" id="CHEBI:49883"/>
        <label>1</label>
    </ligand>
</feature>
<evidence type="ECO:0000256" key="3">
    <source>
        <dbReference type="ARBA" id="ARBA00022490"/>
    </source>
</evidence>
<dbReference type="InterPro" id="IPR058240">
    <property type="entry name" value="rSAM_sf"/>
</dbReference>
<dbReference type="FunFam" id="3.40.50.12160:FF:000001">
    <property type="entry name" value="tRNA-2-methylthio-N(6)-dimethylallyladenosine synthase"/>
    <property type="match status" value="1"/>
</dbReference>
<comment type="subcellular location">
    <subcellularLocation>
        <location evidence="14">Cytoplasm</location>
    </subcellularLocation>
</comment>
<dbReference type="AlphaFoldDB" id="A0A1I5B386"/>
<dbReference type="SFLD" id="SFLDS00029">
    <property type="entry name" value="Radical_SAM"/>
    <property type="match status" value="1"/>
</dbReference>
<dbReference type="Gene3D" id="3.40.50.12160">
    <property type="entry name" value="Methylthiotransferase, N-terminal domain"/>
    <property type="match status" value="1"/>
</dbReference>
<evidence type="ECO:0000256" key="6">
    <source>
        <dbReference type="ARBA" id="ARBA00022694"/>
    </source>
</evidence>
<comment type="catalytic activity">
    <reaction evidence="12">
        <text>2-thio-N(6)-dimethylallyladenosine(37) in tRNA + S-adenosyl-L-methionine = 2-methylsulfanyl-N(6)-dimethylallyladenosine(37) in tRNA + S-adenosyl-L-homocysteine + H(+)</text>
        <dbReference type="Rhea" id="RHEA:37063"/>
        <dbReference type="Rhea" id="RHEA-COMP:10376"/>
        <dbReference type="Rhea" id="RHEA-COMP:10377"/>
        <dbReference type="ChEBI" id="CHEBI:15378"/>
        <dbReference type="ChEBI" id="CHEBI:57856"/>
        <dbReference type="ChEBI" id="CHEBI:59789"/>
        <dbReference type="ChEBI" id="CHEBI:74416"/>
        <dbReference type="ChEBI" id="CHEBI:74417"/>
    </reaction>
    <physiologicalReaction direction="left-to-right" evidence="12">
        <dbReference type="Rhea" id="RHEA:37064"/>
    </physiologicalReaction>
</comment>
<evidence type="ECO:0000256" key="10">
    <source>
        <dbReference type="ARBA" id="ARBA00033765"/>
    </source>
</evidence>
<comment type="function">
    <text evidence="1 14">Catalyzes the methylthiolation of N6-(dimethylallyl)adenosine (i(6)A), leading to the formation of 2-methylthio-N6-(dimethylallyl)adenosine (ms(2)i(6)A) at position 37 in tRNAs that read codons beginning with uridine.</text>
</comment>
<comment type="similarity">
    <text evidence="14">Belongs to the methylthiotransferase family. MiaB subfamily.</text>
</comment>
<evidence type="ECO:0000256" key="8">
    <source>
        <dbReference type="ARBA" id="ARBA00023004"/>
    </source>
</evidence>
<comment type="catalytic activity">
    <reaction evidence="13">
        <text>N(6)-dimethylallyladenosine(37) in tRNA + (sulfur carrier)-SH + AH2 + 2 S-adenosyl-L-methionine = 2-methylsulfanyl-N(6)-dimethylallyladenosine(37) in tRNA + (sulfur carrier)-H + 5'-deoxyadenosine + L-methionine + A + S-adenosyl-L-homocysteine + 2 H(+)</text>
        <dbReference type="Rhea" id="RHEA:37067"/>
        <dbReference type="Rhea" id="RHEA-COMP:10375"/>
        <dbReference type="Rhea" id="RHEA-COMP:10376"/>
        <dbReference type="Rhea" id="RHEA-COMP:14737"/>
        <dbReference type="Rhea" id="RHEA-COMP:14739"/>
        <dbReference type="ChEBI" id="CHEBI:13193"/>
        <dbReference type="ChEBI" id="CHEBI:15378"/>
        <dbReference type="ChEBI" id="CHEBI:17319"/>
        <dbReference type="ChEBI" id="CHEBI:17499"/>
        <dbReference type="ChEBI" id="CHEBI:29917"/>
        <dbReference type="ChEBI" id="CHEBI:57844"/>
        <dbReference type="ChEBI" id="CHEBI:57856"/>
        <dbReference type="ChEBI" id="CHEBI:59789"/>
        <dbReference type="ChEBI" id="CHEBI:64428"/>
        <dbReference type="ChEBI" id="CHEBI:74415"/>
        <dbReference type="ChEBI" id="CHEBI:74417"/>
        <dbReference type="EC" id="2.8.4.3"/>
    </reaction>
    <physiologicalReaction direction="left-to-right" evidence="13">
        <dbReference type="Rhea" id="RHEA:37068"/>
    </physiologicalReaction>
</comment>
<dbReference type="PROSITE" id="PS50926">
    <property type="entry name" value="TRAM"/>
    <property type="match status" value="1"/>
</dbReference>
<feature type="binding site" evidence="14">
    <location>
        <position position="161"/>
    </location>
    <ligand>
        <name>[4Fe-4S] cluster</name>
        <dbReference type="ChEBI" id="CHEBI:49883"/>
        <label>2</label>
        <note>4Fe-4S-S-AdoMet</note>
    </ligand>
</feature>
<protein>
    <recommendedName>
        <fullName evidence="10 14">tRNA-2-methylthio-N(6)-dimethylallyladenosine synthase</fullName>
        <ecNumber evidence="10 14">2.8.4.3</ecNumber>
    </recommendedName>
    <alternativeName>
        <fullName evidence="14">(Dimethylallyl)adenosine tRNA methylthiotransferase MiaB</fullName>
    </alternativeName>
    <alternativeName>
        <fullName evidence="14">tRNA-i(6)A37 methylthiotransferase</fullName>
    </alternativeName>
</protein>
<dbReference type="InterPro" id="IPR006638">
    <property type="entry name" value="Elp3/MiaA/NifB-like_rSAM"/>
</dbReference>
<gene>
    <name evidence="14" type="primary">miaB</name>
    <name evidence="18" type="ORF">SAMN05216516_11438</name>
</gene>
<comment type="cofactor">
    <cofactor evidence="14">
        <name>[4Fe-4S] cluster</name>
        <dbReference type="ChEBI" id="CHEBI:49883"/>
    </cofactor>
    <text evidence="14">Binds 2 [4Fe-4S] clusters. One cluster is coordinated with 3 cysteines and an exchangeable S-adenosyl-L-methionine.</text>
</comment>
<dbReference type="PANTHER" id="PTHR43020">
    <property type="entry name" value="CDK5 REGULATORY SUBUNIT-ASSOCIATED PROTEIN 1"/>
    <property type="match status" value="1"/>
</dbReference>
<keyword evidence="19" id="KW-1185">Reference proteome</keyword>
<evidence type="ECO:0000256" key="12">
    <source>
        <dbReference type="ARBA" id="ARBA00052380"/>
    </source>
</evidence>
<keyword evidence="5 14" id="KW-0949">S-adenosyl-L-methionine</keyword>
<evidence type="ECO:0000256" key="7">
    <source>
        <dbReference type="ARBA" id="ARBA00022723"/>
    </source>
</evidence>
<dbReference type="GO" id="GO:0005829">
    <property type="term" value="C:cytosol"/>
    <property type="evidence" value="ECO:0007669"/>
    <property type="project" value="TreeGrafter"/>
</dbReference>
<feature type="domain" description="MTTase N-terminal" evidence="16">
    <location>
        <begin position="3"/>
        <end position="120"/>
    </location>
</feature>
<evidence type="ECO:0000259" key="16">
    <source>
        <dbReference type="PROSITE" id="PS51449"/>
    </source>
</evidence>
<dbReference type="OrthoDB" id="9805215at2"/>
<dbReference type="PANTHER" id="PTHR43020:SF2">
    <property type="entry name" value="MITOCHONDRIAL TRNA METHYLTHIOTRANSFERASE CDK5RAP1"/>
    <property type="match status" value="1"/>
</dbReference>
<comment type="subunit">
    <text evidence="14">Monomer.</text>
</comment>
<dbReference type="InterPro" id="IPR007197">
    <property type="entry name" value="rSAM"/>
</dbReference>
<evidence type="ECO:0000256" key="11">
    <source>
        <dbReference type="ARBA" id="ARBA00050926"/>
    </source>
</evidence>
<keyword evidence="7 14" id="KW-0479">Metal-binding</keyword>
<dbReference type="NCBIfam" id="TIGR01574">
    <property type="entry name" value="miaB-methiolase"/>
    <property type="match status" value="1"/>
</dbReference>
<proteinExistence type="inferred from homology"/>
<dbReference type="InterPro" id="IPR038135">
    <property type="entry name" value="Methylthiotransferase_N_sf"/>
</dbReference>
<evidence type="ECO:0000256" key="13">
    <source>
        <dbReference type="ARBA" id="ARBA00052587"/>
    </source>
</evidence>
<keyword evidence="6 14" id="KW-0819">tRNA processing</keyword>
<dbReference type="SMART" id="SM00729">
    <property type="entry name" value="Elp3"/>
    <property type="match status" value="1"/>
</dbReference>
<sequence>MNKKLHIKTWGCQMNEYDSSKMADLLESTHGYTLTEVAEEADILLLNTCSIREKAQEKVFHQLGRWRTLKEQNPELIIGVGGCVASQEGEHIRQRASYVDIVFGPQTLHRLPEMINTVRGSKSPVVDISFPEIEKFDRLPEPRAEGPTAFVSIMEGCNKYCTFCVVPYTRGEEVSRPCDDVLFEIAQLAAQGVREVNLLGQNVNAYRGATFDDKICSFAELLRLVAAIDGIDRIRFTTSHPIEFTDDIIEVYGDTPELVSFLHLPVQSGSDRVLTMMKRAHTALEYKSIIRKLRNVRPDIQISSDFIIGFPGETHTDFEQTMKLIADVNFDMSFSFIYSARPGTPAADLPDDVTEGEKKQRLYILQDRISQQAMAWSRRMLGSIQRILVEGTSRKNVMELSGRTENNRVVNFEGTPDMIGKFVDVEIVDVYPNSLRGIVVLTEDQMGLRVFETPASVIARTRKENELGVGTYQP</sequence>
<feature type="domain" description="Radical SAM core" evidence="17">
    <location>
        <begin position="143"/>
        <end position="375"/>
    </location>
</feature>
<evidence type="ECO:0000256" key="1">
    <source>
        <dbReference type="ARBA" id="ARBA00003234"/>
    </source>
</evidence>
<dbReference type="RefSeq" id="WP_092879678.1">
    <property type="nucleotide sequence ID" value="NZ_FOVC01000014.1"/>
</dbReference>
<evidence type="ECO:0000313" key="19">
    <source>
        <dbReference type="Proteomes" id="UP000242222"/>
    </source>
</evidence>
<dbReference type="InterPro" id="IPR023404">
    <property type="entry name" value="rSAM_horseshoe"/>
</dbReference>
<dbReference type="Pfam" id="PF00919">
    <property type="entry name" value="UPF0004"/>
    <property type="match status" value="1"/>
</dbReference>
<evidence type="ECO:0000313" key="18">
    <source>
        <dbReference type="EMBL" id="SFN69142.1"/>
    </source>
</evidence>
<dbReference type="InterPro" id="IPR006463">
    <property type="entry name" value="MiaB_methiolase"/>
</dbReference>
<dbReference type="NCBIfam" id="TIGR00089">
    <property type="entry name" value="MiaB/RimO family radical SAM methylthiotransferase"/>
    <property type="match status" value="1"/>
</dbReference>
<dbReference type="InterPro" id="IPR002792">
    <property type="entry name" value="TRAM_dom"/>
</dbReference>
<feature type="domain" description="TRAM" evidence="15">
    <location>
        <begin position="378"/>
        <end position="441"/>
    </location>
</feature>